<evidence type="ECO:0000313" key="4">
    <source>
        <dbReference type="EMBL" id="TCK20498.1"/>
    </source>
</evidence>
<keyword evidence="2" id="KW-1133">Transmembrane helix</keyword>
<accession>A0A4R1HFP8</accession>
<keyword evidence="5" id="KW-1185">Reference proteome</keyword>
<dbReference type="EMBL" id="SMFZ01000002">
    <property type="protein sequence ID" value="TCK20498.1"/>
    <property type="molecule type" value="Genomic_DNA"/>
</dbReference>
<dbReference type="Proteomes" id="UP000295560">
    <property type="component" value="Unassembled WGS sequence"/>
</dbReference>
<feature type="transmembrane region" description="Helical" evidence="2">
    <location>
        <begin position="57"/>
        <end position="75"/>
    </location>
</feature>
<dbReference type="InterPro" id="IPR005182">
    <property type="entry name" value="YdbS-like_PH"/>
</dbReference>
<evidence type="ECO:0000256" key="1">
    <source>
        <dbReference type="SAM" id="MobiDB-lite"/>
    </source>
</evidence>
<reference evidence="4 5" key="1">
    <citation type="submission" date="2019-03" db="EMBL/GenBank/DDBJ databases">
        <title>Sequencing the genomes of 1000 actinobacteria strains.</title>
        <authorList>
            <person name="Klenk H.-P."/>
        </authorList>
    </citation>
    <scope>NUCLEOTIDE SEQUENCE [LARGE SCALE GENOMIC DNA]</scope>
    <source>
        <strain evidence="4 5">DSM 44969</strain>
    </source>
</reference>
<name>A0A4R1HFP8_PSEEN</name>
<proteinExistence type="predicted"/>
<dbReference type="PANTHER" id="PTHR37938">
    <property type="entry name" value="BLL0215 PROTEIN"/>
    <property type="match status" value="1"/>
</dbReference>
<feature type="region of interest" description="Disordered" evidence="1">
    <location>
        <begin position="160"/>
        <end position="183"/>
    </location>
</feature>
<dbReference type="Pfam" id="PF03703">
    <property type="entry name" value="bPH_2"/>
    <property type="match status" value="1"/>
</dbReference>
<sequence>MATVAYPDDLLVEGERVAWHAHPHWATQLRPAAVFPVTAAVVGFASAALRLQTWAPLAWAVLGLAGLVVVLRGTVLPLARWRATHIVVTDRRLMVREGLVSRQGLDVPVDRVTSVRVRATPFGRMVGSGTLIVDTGDGEPMRFRDVGRVERVQARLHREISRASARQRNETGTAGAVPERSAS</sequence>
<dbReference type="PANTHER" id="PTHR37938:SF1">
    <property type="entry name" value="BLL0215 PROTEIN"/>
    <property type="match status" value="1"/>
</dbReference>
<gene>
    <name evidence="4" type="ORF">EV378_4457</name>
</gene>
<dbReference type="AlphaFoldDB" id="A0A4R1HFP8"/>
<feature type="domain" description="YdbS-like PH" evidence="3">
    <location>
        <begin position="81"/>
        <end position="155"/>
    </location>
</feature>
<keyword evidence="2" id="KW-0812">Transmembrane</keyword>
<evidence type="ECO:0000256" key="2">
    <source>
        <dbReference type="SAM" id="Phobius"/>
    </source>
</evidence>
<protein>
    <submittedName>
        <fullName evidence="4">PH (Pleckstrin Homology) domain-containing protein</fullName>
    </submittedName>
</protein>
<keyword evidence="2" id="KW-0472">Membrane</keyword>
<organism evidence="4 5">
    <name type="scientific">Pseudonocardia endophytica</name>
    <dbReference type="NCBI Taxonomy" id="401976"/>
    <lineage>
        <taxon>Bacteria</taxon>
        <taxon>Bacillati</taxon>
        <taxon>Actinomycetota</taxon>
        <taxon>Actinomycetes</taxon>
        <taxon>Pseudonocardiales</taxon>
        <taxon>Pseudonocardiaceae</taxon>
        <taxon>Pseudonocardia</taxon>
    </lineage>
</organism>
<evidence type="ECO:0000259" key="3">
    <source>
        <dbReference type="Pfam" id="PF03703"/>
    </source>
</evidence>
<evidence type="ECO:0000313" key="5">
    <source>
        <dbReference type="Proteomes" id="UP000295560"/>
    </source>
</evidence>
<comment type="caution">
    <text evidence="4">The sequence shown here is derived from an EMBL/GenBank/DDBJ whole genome shotgun (WGS) entry which is preliminary data.</text>
</comment>